<evidence type="ECO:0000259" key="1">
    <source>
        <dbReference type="Pfam" id="PF00266"/>
    </source>
</evidence>
<dbReference type="InterPro" id="IPR015422">
    <property type="entry name" value="PyrdxlP-dep_Trfase_small"/>
</dbReference>
<evidence type="ECO:0000313" key="2">
    <source>
        <dbReference type="EMBL" id="CAI8057897.1"/>
    </source>
</evidence>
<feature type="non-terminal residue" evidence="2">
    <location>
        <position position="462"/>
    </location>
</feature>
<protein>
    <submittedName>
        <fullName evidence="2">Cysteine desulfurase</fullName>
    </submittedName>
</protein>
<dbReference type="InterPro" id="IPR015424">
    <property type="entry name" value="PyrdxlP-dep_Trfase"/>
</dbReference>
<reference evidence="2" key="1">
    <citation type="submission" date="2023-03" db="EMBL/GenBank/DDBJ databases">
        <authorList>
            <person name="Steffen K."/>
            <person name="Cardenas P."/>
        </authorList>
    </citation>
    <scope>NUCLEOTIDE SEQUENCE</scope>
</reference>
<keyword evidence="3" id="KW-1185">Reference proteome</keyword>
<dbReference type="Pfam" id="PF00266">
    <property type="entry name" value="Aminotran_5"/>
    <property type="match status" value="1"/>
</dbReference>
<dbReference type="Gene3D" id="3.90.1150.10">
    <property type="entry name" value="Aspartate Aminotransferase, domain 1"/>
    <property type="match status" value="1"/>
</dbReference>
<sequence length="462" mass="52498">LPPPPCSHDRDLVYKDAIFFSVHKFVGGPETPGVLVAKKHLFRNISSAPSVPAGGTVSFVTPTTQHYWKKIELREEGGTPQIIGSIRAGLAIHLKEAVGAETIEEIESAYSCKIVKEWRGMQELYLAGPQTVPKLPTFSFVVRHVDSGRFLHHNFVSSVLNDVFGIQSRGGCMCAGPYAQIVLGIDEPLAQKYIMEGSHFPEEMREALKPGVTRISFPYFMSEEVVEFVIEAVRMVAREGWKLLPQYDFLPETGTFRHCRQSQLPSPPRIRDITYASGGDMVSPTTPLSSHPCTISLQQGVLEEAKLLFERAAEESVPRSSQLARDYSALMLLGKEMEEMRWFMVPYEAHLYLTGSCPPVIRVPFEPRDYTHGDWYSSQYLNEWNKHWNPHYWEETKRERELGEDPVIIHQWQWTIYPANRSPTHKIQLQPIRDKGPGGMREKKAFASMECLYSEREAESGE</sequence>
<feature type="non-terminal residue" evidence="2">
    <location>
        <position position="1"/>
    </location>
</feature>
<dbReference type="SUPFAM" id="SSF53383">
    <property type="entry name" value="PLP-dependent transferases"/>
    <property type="match status" value="1"/>
</dbReference>
<evidence type="ECO:0000313" key="3">
    <source>
        <dbReference type="Proteomes" id="UP001174909"/>
    </source>
</evidence>
<comment type="caution">
    <text evidence="2">The sequence shown here is derived from an EMBL/GenBank/DDBJ whole genome shotgun (WGS) entry which is preliminary data.</text>
</comment>
<dbReference type="EMBL" id="CASHTH010004480">
    <property type="protein sequence ID" value="CAI8057897.1"/>
    <property type="molecule type" value="Genomic_DNA"/>
</dbReference>
<name>A0AA35XN57_GEOBA</name>
<dbReference type="Proteomes" id="UP001174909">
    <property type="component" value="Unassembled WGS sequence"/>
</dbReference>
<dbReference type="AlphaFoldDB" id="A0AA35XN57"/>
<dbReference type="PANTHER" id="PTHR43686:SF1">
    <property type="entry name" value="AMINOTRAN_5 DOMAIN-CONTAINING PROTEIN"/>
    <property type="match status" value="1"/>
</dbReference>
<gene>
    <name evidence="2" type="ORF">GBAR_LOCUS31510</name>
</gene>
<feature type="domain" description="Aminotransferase class V" evidence="1">
    <location>
        <begin position="16"/>
        <end position="227"/>
    </location>
</feature>
<organism evidence="2 3">
    <name type="scientific">Geodia barretti</name>
    <name type="common">Barrett's horny sponge</name>
    <dbReference type="NCBI Taxonomy" id="519541"/>
    <lineage>
        <taxon>Eukaryota</taxon>
        <taxon>Metazoa</taxon>
        <taxon>Porifera</taxon>
        <taxon>Demospongiae</taxon>
        <taxon>Heteroscleromorpha</taxon>
        <taxon>Tetractinellida</taxon>
        <taxon>Astrophorina</taxon>
        <taxon>Geodiidae</taxon>
        <taxon>Geodia</taxon>
    </lineage>
</organism>
<proteinExistence type="predicted"/>
<dbReference type="PANTHER" id="PTHR43686">
    <property type="entry name" value="SULFURTRANSFERASE-RELATED"/>
    <property type="match status" value="1"/>
</dbReference>
<dbReference type="InterPro" id="IPR000192">
    <property type="entry name" value="Aminotrans_V_dom"/>
</dbReference>
<accession>A0AA35XN57</accession>